<accession>A0ACB9AVA0</accession>
<gene>
    <name evidence="1" type="ORF">L1987_72209</name>
</gene>
<keyword evidence="2" id="KW-1185">Reference proteome</keyword>
<dbReference type="EMBL" id="CM042041">
    <property type="protein sequence ID" value="KAI3713626.1"/>
    <property type="molecule type" value="Genomic_DNA"/>
</dbReference>
<protein>
    <submittedName>
        <fullName evidence="1">Uncharacterized protein</fullName>
    </submittedName>
</protein>
<organism evidence="1 2">
    <name type="scientific">Smallanthus sonchifolius</name>
    <dbReference type="NCBI Taxonomy" id="185202"/>
    <lineage>
        <taxon>Eukaryota</taxon>
        <taxon>Viridiplantae</taxon>
        <taxon>Streptophyta</taxon>
        <taxon>Embryophyta</taxon>
        <taxon>Tracheophyta</taxon>
        <taxon>Spermatophyta</taxon>
        <taxon>Magnoliopsida</taxon>
        <taxon>eudicotyledons</taxon>
        <taxon>Gunneridae</taxon>
        <taxon>Pentapetalae</taxon>
        <taxon>asterids</taxon>
        <taxon>campanulids</taxon>
        <taxon>Asterales</taxon>
        <taxon>Asteraceae</taxon>
        <taxon>Asteroideae</taxon>
        <taxon>Heliantheae alliance</taxon>
        <taxon>Millerieae</taxon>
        <taxon>Smallanthus</taxon>
    </lineage>
</organism>
<reference evidence="2" key="1">
    <citation type="journal article" date="2022" name="Mol. Ecol. Resour.">
        <title>The genomes of chicory, endive, great burdock and yacon provide insights into Asteraceae palaeo-polyploidization history and plant inulin production.</title>
        <authorList>
            <person name="Fan W."/>
            <person name="Wang S."/>
            <person name="Wang H."/>
            <person name="Wang A."/>
            <person name="Jiang F."/>
            <person name="Liu H."/>
            <person name="Zhao H."/>
            <person name="Xu D."/>
            <person name="Zhang Y."/>
        </authorList>
    </citation>
    <scope>NUCLEOTIDE SEQUENCE [LARGE SCALE GENOMIC DNA]</scope>
    <source>
        <strain evidence="2">cv. Yunnan</strain>
    </source>
</reference>
<name>A0ACB9AVA0_9ASTR</name>
<proteinExistence type="predicted"/>
<evidence type="ECO:0000313" key="1">
    <source>
        <dbReference type="EMBL" id="KAI3713626.1"/>
    </source>
</evidence>
<comment type="caution">
    <text evidence="1">The sequence shown here is derived from an EMBL/GenBank/DDBJ whole genome shotgun (WGS) entry which is preliminary data.</text>
</comment>
<sequence length="85" mass="10086">MQLCILLLEQWSSKNNKIEGREYVSIIDEFIEDTVKFQEYIFHLATSGCINQYHDSHEDRLYTGYRSAVESTSQEDALGFKFIWR</sequence>
<reference evidence="1 2" key="2">
    <citation type="journal article" date="2022" name="Mol. Ecol. Resour.">
        <title>The genomes of chicory, endive, great burdock and yacon provide insights into Asteraceae paleo-polyploidization history and plant inulin production.</title>
        <authorList>
            <person name="Fan W."/>
            <person name="Wang S."/>
            <person name="Wang H."/>
            <person name="Wang A."/>
            <person name="Jiang F."/>
            <person name="Liu H."/>
            <person name="Zhao H."/>
            <person name="Xu D."/>
            <person name="Zhang Y."/>
        </authorList>
    </citation>
    <scope>NUCLEOTIDE SEQUENCE [LARGE SCALE GENOMIC DNA]</scope>
    <source>
        <strain evidence="2">cv. Yunnan</strain>
        <tissue evidence="1">Leaves</tissue>
    </source>
</reference>
<dbReference type="Proteomes" id="UP001056120">
    <property type="component" value="Linkage Group LG24"/>
</dbReference>
<evidence type="ECO:0000313" key="2">
    <source>
        <dbReference type="Proteomes" id="UP001056120"/>
    </source>
</evidence>